<dbReference type="InterPro" id="IPR009218">
    <property type="entry name" value="HD_phosphohydro"/>
</dbReference>
<dbReference type="Proteomes" id="UP001172102">
    <property type="component" value="Unassembled WGS sequence"/>
</dbReference>
<comment type="caution">
    <text evidence="1">The sequence shown here is derived from an EMBL/GenBank/DDBJ whole genome shotgun (WGS) entry which is preliminary data.</text>
</comment>
<dbReference type="PANTHER" id="PTHR21174">
    <property type="match status" value="1"/>
</dbReference>
<keyword evidence="2" id="KW-1185">Reference proteome</keyword>
<dbReference type="PANTHER" id="PTHR21174:SF0">
    <property type="entry name" value="HD PHOSPHOHYDROLASE FAMILY PROTEIN-RELATED"/>
    <property type="match status" value="1"/>
</dbReference>
<dbReference type="EMBL" id="JAUKUA010000001">
    <property type="protein sequence ID" value="KAK0732122.1"/>
    <property type="molecule type" value="Genomic_DNA"/>
</dbReference>
<evidence type="ECO:0000313" key="2">
    <source>
        <dbReference type="Proteomes" id="UP001172102"/>
    </source>
</evidence>
<gene>
    <name evidence="1" type="ORF">B0H67DRAFT_606633</name>
</gene>
<name>A0AA40BD81_9PEZI</name>
<dbReference type="PIRSF" id="PIRSF035170">
    <property type="entry name" value="HD_phosphohydro"/>
    <property type="match status" value="1"/>
</dbReference>
<sequence>MTLLTPALITELTTLYTSPTRVYHSLSHITALLTLLSTHQSAFTDPSAVEAAIWFHDAIYDTHAPPRQNETASAALAVARLAPTGVAPDRLDRIRAMIVATATHVVPAAEALGGAEGAVVDAALFLDMDLGVLAVDKAEFDVYEAGVREEYAWVGEEGWRRGRGEVLRGFLGRDWIFHSDLFRGLWEERARANLRRSLARLEGSEGVGL</sequence>
<proteinExistence type="predicted"/>
<evidence type="ECO:0000313" key="1">
    <source>
        <dbReference type="EMBL" id="KAK0732122.1"/>
    </source>
</evidence>
<dbReference type="AlphaFoldDB" id="A0AA40BD81"/>
<reference evidence="1" key="1">
    <citation type="submission" date="2023-06" db="EMBL/GenBank/DDBJ databases">
        <title>Genome-scale phylogeny and comparative genomics of the fungal order Sordariales.</title>
        <authorList>
            <consortium name="Lawrence Berkeley National Laboratory"/>
            <person name="Hensen N."/>
            <person name="Bonometti L."/>
            <person name="Westerberg I."/>
            <person name="Brannstrom I.O."/>
            <person name="Guillou S."/>
            <person name="Cros-Aarteil S."/>
            <person name="Calhoun S."/>
            <person name="Haridas S."/>
            <person name="Kuo A."/>
            <person name="Mondo S."/>
            <person name="Pangilinan J."/>
            <person name="Riley R."/>
            <person name="Labutti K."/>
            <person name="Andreopoulos B."/>
            <person name="Lipzen A."/>
            <person name="Chen C."/>
            <person name="Yanf M."/>
            <person name="Daum C."/>
            <person name="Ng V."/>
            <person name="Clum A."/>
            <person name="Steindorff A."/>
            <person name="Ohm R."/>
            <person name="Martin F."/>
            <person name="Silar P."/>
            <person name="Natvig D."/>
            <person name="Lalanne C."/>
            <person name="Gautier V."/>
            <person name="Ament-Velasquez S.L."/>
            <person name="Kruys A."/>
            <person name="Hutchinson M.I."/>
            <person name="Powell A.J."/>
            <person name="Barry K."/>
            <person name="Miller A.N."/>
            <person name="Grigoriev I.V."/>
            <person name="Debuchy R."/>
            <person name="Gladieux P."/>
            <person name="Thoren M.H."/>
            <person name="Johannesson H."/>
        </authorList>
    </citation>
    <scope>NUCLEOTIDE SEQUENCE</scope>
    <source>
        <strain evidence="1">SMH4607-1</strain>
    </source>
</reference>
<protein>
    <submittedName>
        <fullName evidence="1">Uncharacterized protein</fullName>
    </submittedName>
</protein>
<accession>A0AA40BD81</accession>
<dbReference type="SUPFAM" id="SSF109604">
    <property type="entry name" value="HD-domain/PDEase-like"/>
    <property type="match status" value="1"/>
</dbReference>
<organism evidence="1 2">
    <name type="scientific">Lasiosphaeris hirsuta</name>
    <dbReference type="NCBI Taxonomy" id="260670"/>
    <lineage>
        <taxon>Eukaryota</taxon>
        <taxon>Fungi</taxon>
        <taxon>Dikarya</taxon>
        <taxon>Ascomycota</taxon>
        <taxon>Pezizomycotina</taxon>
        <taxon>Sordariomycetes</taxon>
        <taxon>Sordariomycetidae</taxon>
        <taxon>Sordariales</taxon>
        <taxon>Lasiosphaeriaceae</taxon>
        <taxon>Lasiosphaeris</taxon>
    </lineage>
</organism>